<feature type="region of interest" description="Disordered" evidence="2">
    <location>
        <begin position="86"/>
        <end position="183"/>
    </location>
</feature>
<accession>A0A915CSV4</accession>
<keyword evidence="4" id="KW-1185">Reference proteome</keyword>
<evidence type="ECO:0000256" key="3">
    <source>
        <dbReference type="SAM" id="Phobius"/>
    </source>
</evidence>
<dbReference type="PANTHER" id="PTHR24637">
    <property type="entry name" value="COLLAGEN"/>
    <property type="match status" value="1"/>
</dbReference>
<organism evidence="4 5">
    <name type="scientific">Ditylenchus dipsaci</name>
    <dbReference type="NCBI Taxonomy" id="166011"/>
    <lineage>
        <taxon>Eukaryota</taxon>
        <taxon>Metazoa</taxon>
        <taxon>Ecdysozoa</taxon>
        <taxon>Nematoda</taxon>
        <taxon>Chromadorea</taxon>
        <taxon>Rhabditida</taxon>
        <taxon>Tylenchina</taxon>
        <taxon>Tylenchomorpha</taxon>
        <taxon>Sphaerularioidea</taxon>
        <taxon>Anguinidae</taxon>
        <taxon>Anguininae</taxon>
        <taxon>Ditylenchus</taxon>
    </lineage>
</organism>
<dbReference type="PANTHER" id="PTHR24637:SF294">
    <property type="entry name" value="NEMATODE CUTICLE COLLAGEN N-TERMINAL DOMAIN-CONTAINING PROTEIN"/>
    <property type="match status" value="1"/>
</dbReference>
<dbReference type="WBParaSite" id="jg12080">
    <property type="protein sequence ID" value="jg12080"/>
    <property type="gene ID" value="jg12080"/>
</dbReference>
<keyword evidence="3" id="KW-0472">Membrane</keyword>
<protein>
    <submittedName>
        <fullName evidence="5">Uncharacterized protein</fullName>
    </submittedName>
</protein>
<dbReference type="Proteomes" id="UP000887574">
    <property type="component" value="Unplaced"/>
</dbReference>
<name>A0A915CSV4_9BILA</name>
<feature type="compositionally biased region" description="Polar residues" evidence="2">
    <location>
        <begin position="87"/>
        <end position="101"/>
    </location>
</feature>
<keyword evidence="1" id="KW-0677">Repeat</keyword>
<keyword evidence="3" id="KW-0812">Transmembrane</keyword>
<feature type="compositionally biased region" description="Gly residues" evidence="2">
    <location>
        <begin position="121"/>
        <end position="130"/>
    </location>
</feature>
<feature type="transmembrane region" description="Helical" evidence="3">
    <location>
        <begin position="387"/>
        <end position="406"/>
    </location>
</feature>
<feature type="compositionally biased region" description="Pro residues" evidence="2">
    <location>
        <begin position="149"/>
        <end position="161"/>
    </location>
</feature>
<evidence type="ECO:0000256" key="2">
    <source>
        <dbReference type="SAM" id="MobiDB-lite"/>
    </source>
</evidence>
<sequence length="558" mass="62401">MSAKTAATAAIVLSVGALLACSLFLPALISKINAITNDLEADILEFDNLQKQIWSVAISSNHPSDQSKTTQGFLLEAIRRKRHLNNQKRQVPGQCQCQEQNHCPPGPAGEPGEDGHDGMPGEPGGNGMPGVSGKHPPVMSSAEGCRMCPPGPPGYPGPPGPAGTDGHPGGAGEPGREGHPGYMGTPANQGWQENLVIQAKTGNQDILEEVDLLGRKERKERQDQKVQWVLPDFRAELDQMQNPAWQDLPALLERLEKLEKKAMMEEKEVWVLMEVLEKMLLTVDVQAELETDNSKANYRKEVDKNHFLLNFMISVEDYLRHKPFGNNKVQNINAQREKSSESNPKSPPSRYSLGQMLRSGNWNKLSDEFRIEYRKTDGGKKEYQENMTGVIIVAIVVSALVTIGIFQYQRKNHYVVLNSKMPAIPWQKFHREYLEKDKVKTIVYYPAHHVGEVFLHDESEKINPSMPPRGRTSEITHKISSFLFQGEDNLPHLRFRYSGKLKELEDSIMEFHRLAGSPSEPGIHFDVNAFPTIRELQAISIACGLTSIIGALFVQFFM</sequence>
<dbReference type="PROSITE" id="PS51257">
    <property type="entry name" value="PROKAR_LIPOPROTEIN"/>
    <property type="match status" value="1"/>
</dbReference>
<dbReference type="AlphaFoldDB" id="A0A915CSV4"/>
<keyword evidence="3" id="KW-1133">Transmembrane helix</keyword>
<evidence type="ECO:0000256" key="1">
    <source>
        <dbReference type="ARBA" id="ARBA00022737"/>
    </source>
</evidence>
<evidence type="ECO:0000313" key="5">
    <source>
        <dbReference type="WBParaSite" id="jg12080"/>
    </source>
</evidence>
<evidence type="ECO:0000313" key="4">
    <source>
        <dbReference type="Proteomes" id="UP000887574"/>
    </source>
</evidence>
<feature type="transmembrane region" description="Helical" evidence="3">
    <location>
        <begin position="538"/>
        <end position="557"/>
    </location>
</feature>
<feature type="region of interest" description="Disordered" evidence="2">
    <location>
        <begin position="334"/>
        <end position="353"/>
    </location>
</feature>
<reference evidence="5" key="1">
    <citation type="submission" date="2022-11" db="UniProtKB">
        <authorList>
            <consortium name="WormBaseParasite"/>
        </authorList>
    </citation>
    <scope>IDENTIFICATION</scope>
</reference>
<proteinExistence type="predicted"/>